<evidence type="ECO:0000313" key="2">
    <source>
        <dbReference type="EMBL" id="KAK1405651.1"/>
    </source>
</evidence>
<evidence type="ECO:0000256" key="1">
    <source>
        <dbReference type="SAM" id="MobiDB-lite"/>
    </source>
</evidence>
<keyword evidence="3" id="KW-1185">Reference proteome</keyword>
<accession>A0AAD8JL77</accession>
<evidence type="ECO:0000313" key="3">
    <source>
        <dbReference type="Proteomes" id="UP001237642"/>
    </source>
</evidence>
<feature type="region of interest" description="Disordered" evidence="1">
    <location>
        <begin position="51"/>
        <end position="75"/>
    </location>
</feature>
<reference evidence="2" key="2">
    <citation type="submission" date="2023-05" db="EMBL/GenBank/DDBJ databases">
        <authorList>
            <person name="Schelkunov M.I."/>
        </authorList>
    </citation>
    <scope>NUCLEOTIDE SEQUENCE</scope>
    <source>
        <strain evidence="2">Hsosn_3</strain>
        <tissue evidence="2">Leaf</tissue>
    </source>
</reference>
<protein>
    <submittedName>
        <fullName evidence="2">Uncharacterized protein</fullName>
    </submittedName>
</protein>
<reference evidence="2" key="1">
    <citation type="submission" date="2023-02" db="EMBL/GenBank/DDBJ databases">
        <title>Genome of toxic invasive species Heracleum sosnowskyi carries increased number of genes despite the absence of recent whole-genome duplications.</title>
        <authorList>
            <person name="Schelkunov M."/>
            <person name="Shtratnikova V."/>
            <person name="Makarenko M."/>
            <person name="Klepikova A."/>
            <person name="Omelchenko D."/>
            <person name="Novikova G."/>
            <person name="Obukhova E."/>
            <person name="Bogdanov V."/>
            <person name="Penin A."/>
            <person name="Logacheva M."/>
        </authorList>
    </citation>
    <scope>NUCLEOTIDE SEQUENCE</scope>
    <source>
        <strain evidence="2">Hsosn_3</strain>
        <tissue evidence="2">Leaf</tissue>
    </source>
</reference>
<comment type="caution">
    <text evidence="2">The sequence shown here is derived from an EMBL/GenBank/DDBJ whole genome shotgun (WGS) entry which is preliminary data.</text>
</comment>
<proteinExistence type="predicted"/>
<feature type="compositionally biased region" description="Polar residues" evidence="1">
    <location>
        <begin position="64"/>
        <end position="75"/>
    </location>
</feature>
<dbReference type="EMBL" id="JAUIZM010000001">
    <property type="protein sequence ID" value="KAK1405651.1"/>
    <property type="molecule type" value="Genomic_DNA"/>
</dbReference>
<dbReference type="AlphaFoldDB" id="A0AAD8JL77"/>
<dbReference type="Proteomes" id="UP001237642">
    <property type="component" value="Unassembled WGS sequence"/>
</dbReference>
<sequence>MYPETMHLDGLVAEDGDKVLELSSQKNPQVPQEEEALNFLHCNGSSTLLLPREDSHTGKGKGIMNSSNLQAQASTSNGQVDVNISPWENQLLYQTGTFKISVCVPINWLAKKFPKNFEVQT</sequence>
<organism evidence="2 3">
    <name type="scientific">Heracleum sosnowskyi</name>
    <dbReference type="NCBI Taxonomy" id="360622"/>
    <lineage>
        <taxon>Eukaryota</taxon>
        <taxon>Viridiplantae</taxon>
        <taxon>Streptophyta</taxon>
        <taxon>Embryophyta</taxon>
        <taxon>Tracheophyta</taxon>
        <taxon>Spermatophyta</taxon>
        <taxon>Magnoliopsida</taxon>
        <taxon>eudicotyledons</taxon>
        <taxon>Gunneridae</taxon>
        <taxon>Pentapetalae</taxon>
        <taxon>asterids</taxon>
        <taxon>campanulids</taxon>
        <taxon>Apiales</taxon>
        <taxon>Apiaceae</taxon>
        <taxon>Apioideae</taxon>
        <taxon>apioid superclade</taxon>
        <taxon>Tordylieae</taxon>
        <taxon>Tordyliinae</taxon>
        <taxon>Heracleum</taxon>
    </lineage>
</organism>
<gene>
    <name evidence="2" type="ORF">POM88_005256</name>
</gene>
<name>A0AAD8JL77_9APIA</name>